<feature type="domain" description="SGNH hydrolase-type esterase" evidence="1">
    <location>
        <begin position="40"/>
        <end position="213"/>
    </location>
</feature>
<reference evidence="2 3" key="1">
    <citation type="journal article" date="2023" name="Microorganisms">
        <title>Thiorhodovibrio frisius and Trv. litoralis spp. nov., Two Novel Members from a Clade of Fastidious Purple Sulfur Bacteria That Exhibit Unique Red-Shifted Light-Harvesting Capabilities.</title>
        <authorList>
            <person name="Methner A."/>
            <person name="Kuzyk S.B."/>
            <person name="Petersen J."/>
            <person name="Bauer S."/>
            <person name="Brinkmann H."/>
            <person name="Sichau K."/>
            <person name="Wanner G."/>
            <person name="Wolf J."/>
            <person name="Neumann-Schaal M."/>
            <person name="Henke P."/>
            <person name="Tank M."/>
            <person name="Sproer C."/>
            <person name="Bunk B."/>
            <person name="Overmann J."/>
        </authorList>
    </citation>
    <scope>NUCLEOTIDE SEQUENCE [LARGE SCALE GENOMIC DNA]</scope>
    <source>
        <strain evidence="2 3">DSM 6702</strain>
    </source>
</reference>
<accession>A0ABZ0SCY4</accession>
<dbReference type="InterPro" id="IPR013830">
    <property type="entry name" value="SGNH_hydro"/>
</dbReference>
<dbReference type="EMBL" id="CP121472">
    <property type="protein sequence ID" value="WPL18878.1"/>
    <property type="molecule type" value="Genomic_DNA"/>
</dbReference>
<gene>
    <name evidence="2" type="primary">tesA</name>
    <name evidence="2" type="ORF">Thiowin_03969</name>
</gene>
<keyword evidence="3" id="KW-1185">Reference proteome</keyword>
<sequence length="232" mass="24938">MINSMNGKFNSKSLHILILAAILALFARVSVAAEPLRLLVLGDSLSAAYGMPVQDAWVALLAQRLDAIRREDRSEGESEKWPGVEVINASISGETTAGGLERLPGLLAKHRPRLVIIALGANDGLRGFAPRDIGERLVQLIDRAEASGASVLLVGIRLPPNYGAAYSEGFQRMFADVAEQTGVQLVPRLLAGVAERWDLMQADGLHPTAAAQARILDNLWPALREMLHAPGN</sequence>
<dbReference type="EC" id="3.1.1.1" evidence="2"/>
<name>A0ABZ0SCY4_9GAMM</name>
<dbReference type="GO" id="GO:0106435">
    <property type="term" value="F:carboxylesterase activity"/>
    <property type="evidence" value="ECO:0007669"/>
    <property type="project" value="UniProtKB-EC"/>
</dbReference>
<dbReference type="InterPro" id="IPR051532">
    <property type="entry name" value="Ester_Hydrolysis_Enzymes"/>
</dbReference>
<dbReference type="CDD" id="cd01822">
    <property type="entry name" value="Lysophospholipase_L1_like"/>
    <property type="match status" value="1"/>
</dbReference>
<dbReference type="Pfam" id="PF13472">
    <property type="entry name" value="Lipase_GDSL_2"/>
    <property type="match status" value="1"/>
</dbReference>
<dbReference type="PANTHER" id="PTHR30383:SF24">
    <property type="entry name" value="THIOESTERASE 1_PROTEASE 1_LYSOPHOSPHOLIPASE L1"/>
    <property type="match status" value="1"/>
</dbReference>
<dbReference type="Gene3D" id="3.40.50.1110">
    <property type="entry name" value="SGNH hydrolase"/>
    <property type="match status" value="1"/>
</dbReference>
<proteinExistence type="predicted"/>
<keyword evidence="2" id="KW-0378">Hydrolase</keyword>
<organism evidence="2 3">
    <name type="scientific">Thiorhodovibrio winogradskyi</name>
    <dbReference type="NCBI Taxonomy" id="77007"/>
    <lineage>
        <taxon>Bacteria</taxon>
        <taxon>Pseudomonadati</taxon>
        <taxon>Pseudomonadota</taxon>
        <taxon>Gammaproteobacteria</taxon>
        <taxon>Chromatiales</taxon>
        <taxon>Chromatiaceae</taxon>
        <taxon>Thiorhodovibrio</taxon>
    </lineage>
</organism>
<dbReference type="SUPFAM" id="SSF52266">
    <property type="entry name" value="SGNH hydrolase"/>
    <property type="match status" value="1"/>
</dbReference>
<protein>
    <submittedName>
        <fullName evidence="2">Esterase TesA</fullName>
        <ecNumber evidence="2">3.1.1.1</ecNumber>
    </submittedName>
</protein>
<evidence type="ECO:0000313" key="2">
    <source>
        <dbReference type="EMBL" id="WPL18878.1"/>
    </source>
</evidence>
<evidence type="ECO:0000313" key="3">
    <source>
        <dbReference type="Proteomes" id="UP001432180"/>
    </source>
</evidence>
<dbReference type="Proteomes" id="UP001432180">
    <property type="component" value="Chromosome"/>
</dbReference>
<dbReference type="InterPro" id="IPR036514">
    <property type="entry name" value="SGNH_hydro_sf"/>
</dbReference>
<dbReference type="PANTHER" id="PTHR30383">
    <property type="entry name" value="THIOESTERASE 1/PROTEASE 1/LYSOPHOSPHOLIPASE L1"/>
    <property type="match status" value="1"/>
</dbReference>
<evidence type="ECO:0000259" key="1">
    <source>
        <dbReference type="Pfam" id="PF13472"/>
    </source>
</evidence>